<comment type="caution">
    <text evidence="1">The sequence shown here is derived from an EMBL/GenBank/DDBJ whole genome shotgun (WGS) entry which is preliminary data.</text>
</comment>
<name>A0ACB9HMP6_9ASTR</name>
<proteinExistence type="predicted"/>
<protein>
    <submittedName>
        <fullName evidence="1">Uncharacterized protein</fullName>
    </submittedName>
</protein>
<dbReference type="Proteomes" id="UP001056120">
    <property type="component" value="Linkage Group LG11"/>
</dbReference>
<dbReference type="EMBL" id="CM042028">
    <property type="protein sequence ID" value="KAI3797184.1"/>
    <property type="molecule type" value="Genomic_DNA"/>
</dbReference>
<evidence type="ECO:0000313" key="2">
    <source>
        <dbReference type="Proteomes" id="UP001056120"/>
    </source>
</evidence>
<reference evidence="1 2" key="2">
    <citation type="journal article" date="2022" name="Mol. Ecol. Resour.">
        <title>The genomes of chicory, endive, great burdock and yacon provide insights into Asteraceae paleo-polyploidization history and plant inulin production.</title>
        <authorList>
            <person name="Fan W."/>
            <person name="Wang S."/>
            <person name="Wang H."/>
            <person name="Wang A."/>
            <person name="Jiang F."/>
            <person name="Liu H."/>
            <person name="Zhao H."/>
            <person name="Xu D."/>
            <person name="Zhang Y."/>
        </authorList>
    </citation>
    <scope>NUCLEOTIDE SEQUENCE [LARGE SCALE GENOMIC DNA]</scope>
    <source>
        <strain evidence="2">cv. Yunnan</strain>
        <tissue evidence="1">Leaves</tissue>
    </source>
</reference>
<reference evidence="2" key="1">
    <citation type="journal article" date="2022" name="Mol. Ecol. Resour.">
        <title>The genomes of chicory, endive, great burdock and yacon provide insights into Asteraceae palaeo-polyploidization history and plant inulin production.</title>
        <authorList>
            <person name="Fan W."/>
            <person name="Wang S."/>
            <person name="Wang H."/>
            <person name="Wang A."/>
            <person name="Jiang F."/>
            <person name="Liu H."/>
            <person name="Zhao H."/>
            <person name="Xu D."/>
            <person name="Zhang Y."/>
        </authorList>
    </citation>
    <scope>NUCLEOTIDE SEQUENCE [LARGE SCALE GENOMIC DNA]</scope>
    <source>
        <strain evidence="2">cv. Yunnan</strain>
    </source>
</reference>
<accession>A0ACB9HMP6</accession>
<keyword evidence="2" id="KW-1185">Reference proteome</keyword>
<organism evidence="1 2">
    <name type="scientific">Smallanthus sonchifolius</name>
    <dbReference type="NCBI Taxonomy" id="185202"/>
    <lineage>
        <taxon>Eukaryota</taxon>
        <taxon>Viridiplantae</taxon>
        <taxon>Streptophyta</taxon>
        <taxon>Embryophyta</taxon>
        <taxon>Tracheophyta</taxon>
        <taxon>Spermatophyta</taxon>
        <taxon>Magnoliopsida</taxon>
        <taxon>eudicotyledons</taxon>
        <taxon>Gunneridae</taxon>
        <taxon>Pentapetalae</taxon>
        <taxon>asterids</taxon>
        <taxon>campanulids</taxon>
        <taxon>Asterales</taxon>
        <taxon>Asteraceae</taxon>
        <taxon>Asteroideae</taxon>
        <taxon>Heliantheae alliance</taxon>
        <taxon>Millerieae</taxon>
        <taxon>Smallanthus</taxon>
    </lineage>
</organism>
<evidence type="ECO:0000313" key="1">
    <source>
        <dbReference type="EMBL" id="KAI3797184.1"/>
    </source>
</evidence>
<gene>
    <name evidence="1" type="ORF">L1987_32438</name>
</gene>
<sequence>MVTLPCLMSLKLEKLRSLKGFFLGNDDFSCPLLHTLEIIECPKITVFTKGHLATPALNVIDTSFGRYHIREGINSFIKTKQHEGFSSRR</sequence>